<protein>
    <submittedName>
        <fullName evidence="6">Putative myeloid leukemia factor 1-like</fullName>
    </submittedName>
</protein>
<dbReference type="Proteomes" id="UP000230750">
    <property type="component" value="Unassembled WGS sequence"/>
</dbReference>
<name>A0A2G8LF68_STIJA</name>
<evidence type="ECO:0000256" key="5">
    <source>
        <dbReference type="SAM" id="MobiDB-lite"/>
    </source>
</evidence>
<dbReference type="OrthoDB" id="8707547at2759"/>
<accession>A0A2G8LF68</accession>
<dbReference type="InterPro" id="IPR019376">
    <property type="entry name" value="Myeloid_leukemia_factor"/>
</dbReference>
<comment type="similarity">
    <text evidence="2">Belongs to the MLF family.</text>
</comment>
<dbReference type="AlphaFoldDB" id="A0A2G8LF68"/>
<feature type="region of interest" description="Disordered" evidence="5">
    <location>
        <begin position="183"/>
        <end position="236"/>
    </location>
</feature>
<feature type="compositionally biased region" description="Basic and acidic residues" evidence="5">
    <location>
        <begin position="209"/>
        <end position="219"/>
    </location>
</feature>
<proteinExistence type="inferred from homology"/>
<sequence length="236" mass="26854">MMGSFFGSPLTHQSPFMAISDGSAGPHGYQLEERDRRRHRQPRQEPQNDLFAMSPFGGFGMMDSVFRNMEQNFERLANDPNSHCYSQSSVMSFSNTGSGAPQYYEATSSTQSAPGGVCMLLSSKCLVSVLWRIGWLREEGREGGRGSRKKEKQFGIPELARRKWPISHKIADAGRFNQEFKQKTSRFHRHRDSHTHRGQPLAIDQGPSYREREEDDHLGRPQAPGRGRKRAVFHDV</sequence>
<evidence type="ECO:0000256" key="2">
    <source>
        <dbReference type="ARBA" id="ARBA00008332"/>
    </source>
</evidence>
<dbReference type="EMBL" id="MRZV01000099">
    <property type="protein sequence ID" value="PIK58882.1"/>
    <property type="molecule type" value="Genomic_DNA"/>
</dbReference>
<dbReference type="STRING" id="307972.A0A2G8LF68"/>
<keyword evidence="3" id="KW-0963">Cytoplasm</keyword>
<evidence type="ECO:0000313" key="7">
    <source>
        <dbReference type="Proteomes" id="UP000230750"/>
    </source>
</evidence>
<keyword evidence="7" id="KW-1185">Reference proteome</keyword>
<gene>
    <name evidence="6" type="ORF">BSL78_04194</name>
</gene>
<keyword evidence="4" id="KW-0597">Phosphoprotein</keyword>
<dbReference type="Pfam" id="PF10248">
    <property type="entry name" value="Mlf1IP"/>
    <property type="match status" value="1"/>
</dbReference>
<comment type="caution">
    <text evidence="6">The sequence shown here is derived from an EMBL/GenBank/DDBJ whole genome shotgun (WGS) entry which is preliminary data.</text>
</comment>
<evidence type="ECO:0000256" key="4">
    <source>
        <dbReference type="ARBA" id="ARBA00022553"/>
    </source>
</evidence>
<reference evidence="6 7" key="1">
    <citation type="journal article" date="2017" name="PLoS Biol.">
        <title>The sea cucumber genome provides insights into morphological evolution and visceral regeneration.</title>
        <authorList>
            <person name="Zhang X."/>
            <person name="Sun L."/>
            <person name="Yuan J."/>
            <person name="Sun Y."/>
            <person name="Gao Y."/>
            <person name="Zhang L."/>
            <person name="Li S."/>
            <person name="Dai H."/>
            <person name="Hamel J.F."/>
            <person name="Liu C."/>
            <person name="Yu Y."/>
            <person name="Liu S."/>
            <person name="Lin W."/>
            <person name="Guo K."/>
            <person name="Jin S."/>
            <person name="Xu P."/>
            <person name="Storey K.B."/>
            <person name="Huan P."/>
            <person name="Zhang T."/>
            <person name="Zhou Y."/>
            <person name="Zhang J."/>
            <person name="Lin C."/>
            <person name="Li X."/>
            <person name="Xing L."/>
            <person name="Huo D."/>
            <person name="Sun M."/>
            <person name="Wang L."/>
            <person name="Mercier A."/>
            <person name="Li F."/>
            <person name="Yang H."/>
            <person name="Xiang J."/>
        </authorList>
    </citation>
    <scope>NUCLEOTIDE SEQUENCE [LARGE SCALE GENOMIC DNA]</scope>
    <source>
        <strain evidence="6">Shaxun</strain>
        <tissue evidence="6">Muscle</tissue>
    </source>
</reference>
<evidence type="ECO:0000313" key="6">
    <source>
        <dbReference type="EMBL" id="PIK58882.1"/>
    </source>
</evidence>
<evidence type="ECO:0000256" key="1">
    <source>
        <dbReference type="ARBA" id="ARBA00004496"/>
    </source>
</evidence>
<feature type="compositionally biased region" description="Basic residues" evidence="5">
    <location>
        <begin position="226"/>
        <end position="236"/>
    </location>
</feature>
<evidence type="ECO:0000256" key="3">
    <source>
        <dbReference type="ARBA" id="ARBA00022490"/>
    </source>
</evidence>
<organism evidence="6 7">
    <name type="scientific">Stichopus japonicus</name>
    <name type="common">Sea cucumber</name>
    <dbReference type="NCBI Taxonomy" id="307972"/>
    <lineage>
        <taxon>Eukaryota</taxon>
        <taxon>Metazoa</taxon>
        <taxon>Echinodermata</taxon>
        <taxon>Eleutherozoa</taxon>
        <taxon>Echinozoa</taxon>
        <taxon>Holothuroidea</taxon>
        <taxon>Aspidochirotacea</taxon>
        <taxon>Aspidochirotida</taxon>
        <taxon>Stichopodidae</taxon>
        <taxon>Apostichopus</taxon>
    </lineage>
</organism>
<feature type="compositionally biased region" description="Basic residues" evidence="5">
    <location>
        <begin position="183"/>
        <end position="197"/>
    </location>
</feature>
<comment type="subcellular location">
    <subcellularLocation>
        <location evidence="1">Cytoplasm</location>
    </subcellularLocation>
</comment>
<dbReference type="GO" id="GO:0005737">
    <property type="term" value="C:cytoplasm"/>
    <property type="evidence" value="ECO:0007669"/>
    <property type="project" value="UniProtKB-SubCell"/>
</dbReference>
<feature type="region of interest" description="Disordered" evidence="5">
    <location>
        <begin position="16"/>
        <end position="53"/>
    </location>
</feature>